<comment type="caution">
    <text evidence="1">The sequence shown here is derived from an EMBL/GenBank/DDBJ whole genome shotgun (WGS) entry which is preliminary data.</text>
</comment>
<dbReference type="FunFam" id="3.40.50.2000:FF:000054">
    <property type="entry name" value="Glycosyltransferase"/>
    <property type="match status" value="1"/>
</dbReference>
<proteinExistence type="predicted"/>
<dbReference type="EMBL" id="JAXUIC010000002">
    <property type="protein sequence ID" value="KAK4601357.1"/>
    <property type="molecule type" value="Genomic_DNA"/>
</dbReference>
<sequence>MGHLIPLVELAKRLVLHHNFFVTFIITTDDGSSMKPQKTVLKSLPDSISSVFLPPMNFDDLSKDVKIKNRIALSLTRSFPPLRDSIKVLADSTRLVAFIVDVFGFDVLDVVEEFGVPSYIFFTVNAMSLLLGFYIPKLDERFSCEYRDLPEPLKLLWCVPIHGSDLPHQMQDRKNVAYERMLFSVKQVHLAAGIMVNSFIDLEPGAFKALNEVGEGKPPVYPVGPLSQSCSDRGVESLSV</sequence>
<dbReference type="Proteomes" id="UP001324115">
    <property type="component" value="Unassembled WGS sequence"/>
</dbReference>
<name>A0AAN7FVA8_QUERU</name>
<organism evidence="1 2">
    <name type="scientific">Quercus rubra</name>
    <name type="common">Northern red oak</name>
    <name type="synonym">Quercus borealis</name>
    <dbReference type="NCBI Taxonomy" id="3512"/>
    <lineage>
        <taxon>Eukaryota</taxon>
        <taxon>Viridiplantae</taxon>
        <taxon>Streptophyta</taxon>
        <taxon>Embryophyta</taxon>
        <taxon>Tracheophyta</taxon>
        <taxon>Spermatophyta</taxon>
        <taxon>Magnoliopsida</taxon>
        <taxon>eudicotyledons</taxon>
        <taxon>Gunneridae</taxon>
        <taxon>Pentapetalae</taxon>
        <taxon>rosids</taxon>
        <taxon>fabids</taxon>
        <taxon>Fagales</taxon>
        <taxon>Fagaceae</taxon>
        <taxon>Quercus</taxon>
    </lineage>
</organism>
<protein>
    <submittedName>
        <fullName evidence="1">Uncharacterized protein</fullName>
    </submittedName>
</protein>
<keyword evidence="2" id="KW-1185">Reference proteome</keyword>
<dbReference type="SUPFAM" id="SSF53756">
    <property type="entry name" value="UDP-Glycosyltransferase/glycogen phosphorylase"/>
    <property type="match status" value="1"/>
</dbReference>
<dbReference type="PANTHER" id="PTHR48045:SF12">
    <property type="entry name" value="GLYCOSYLTRANSFERASE"/>
    <property type="match status" value="1"/>
</dbReference>
<reference evidence="1 2" key="1">
    <citation type="journal article" date="2023" name="G3 (Bethesda)">
        <title>A haplotype-resolved chromosome-scale genome for Quercus rubra L. provides insights into the genetics of adaptive traits for red oak species.</title>
        <authorList>
            <person name="Kapoor B."/>
            <person name="Jenkins J."/>
            <person name="Schmutz J."/>
            <person name="Zhebentyayeva T."/>
            <person name="Kuelheim C."/>
            <person name="Coggeshall M."/>
            <person name="Heim C."/>
            <person name="Lasky J.R."/>
            <person name="Leites L."/>
            <person name="Islam-Faridi N."/>
            <person name="Romero-Severson J."/>
            <person name="DeLeo V.L."/>
            <person name="Lucas S.M."/>
            <person name="Lazic D."/>
            <person name="Gailing O."/>
            <person name="Carlson J."/>
            <person name="Staton M."/>
        </authorList>
    </citation>
    <scope>NUCLEOTIDE SEQUENCE [LARGE SCALE GENOMIC DNA]</scope>
    <source>
        <strain evidence="1">Pseudo-F2</strain>
    </source>
</reference>
<evidence type="ECO:0000313" key="1">
    <source>
        <dbReference type="EMBL" id="KAK4601357.1"/>
    </source>
</evidence>
<gene>
    <name evidence="1" type="ORF">RGQ29_010779</name>
</gene>
<dbReference type="AlphaFoldDB" id="A0AAN7FVA8"/>
<dbReference type="PANTHER" id="PTHR48045">
    <property type="entry name" value="UDP-GLYCOSYLTRANSFERASE 72B1"/>
    <property type="match status" value="1"/>
</dbReference>
<evidence type="ECO:0000313" key="2">
    <source>
        <dbReference type="Proteomes" id="UP001324115"/>
    </source>
</evidence>
<accession>A0AAN7FVA8</accession>
<dbReference type="Gene3D" id="3.40.50.2000">
    <property type="entry name" value="Glycogen Phosphorylase B"/>
    <property type="match status" value="1"/>
</dbReference>